<dbReference type="OrthoDB" id="5985073at2759"/>
<dbReference type="InParanoid" id="A0A194XKZ0"/>
<keyword evidence="1" id="KW-0812">Transmembrane</keyword>
<keyword evidence="1" id="KW-0472">Membrane</keyword>
<dbReference type="EMBL" id="KQ947409">
    <property type="protein sequence ID" value="KUJ20843.1"/>
    <property type="molecule type" value="Genomic_DNA"/>
</dbReference>
<evidence type="ECO:0000313" key="3">
    <source>
        <dbReference type="Proteomes" id="UP000070700"/>
    </source>
</evidence>
<dbReference type="Proteomes" id="UP000070700">
    <property type="component" value="Unassembled WGS sequence"/>
</dbReference>
<sequence>MATSTSSIIPFSLTTTFTAPTQCAQSVGGLTILQDDAFRIWLNHPLPVPGTTISSCYPEQFVSSFLLQTGGVSQAAFSPLVCPAGYTTQGPYTSNYIACCPSGWDGFAPASDAPSDRPAFGGTCFTNIFNVPIRVTSYDSESIKASSIFTATGSLDQAFAFPYEGFALGVAVVASTTATGSQATSSSISAESSQVGSDTSSRHNTGVVAGAVIGSILAALFLTGAVALMINYRQKRMSGQNNSGQFPEYASHIRLATSSPTPMVYLSQPPQVLTEYYKSNDEGKVNRYDGERAYHELEAKKPVVYEMGGEARLPITKTKELPDLPPNQNT</sequence>
<gene>
    <name evidence="2" type="ORF">LY89DRAFT_730857</name>
</gene>
<evidence type="ECO:0000313" key="2">
    <source>
        <dbReference type="EMBL" id="KUJ20843.1"/>
    </source>
</evidence>
<dbReference type="KEGG" id="psco:LY89DRAFT_730857"/>
<reference evidence="2 3" key="1">
    <citation type="submission" date="2015-10" db="EMBL/GenBank/DDBJ databases">
        <title>Full genome of DAOMC 229536 Phialocephala scopiformis, a fungal endophyte of spruce producing the potent anti-insectan compound rugulosin.</title>
        <authorList>
            <consortium name="DOE Joint Genome Institute"/>
            <person name="Walker A.K."/>
            <person name="Frasz S.L."/>
            <person name="Seifert K.A."/>
            <person name="Miller J.D."/>
            <person name="Mondo S.J."/>
            <person name="Labutti K."/>
            <person name="Lipzen A."/>
            <person name="Dockter R."/>
            <person name="Kennedy M."/>
            <person name="Grigoriev I.V."/>
            <person name="Spatafora J.W."/>
        </authorList>
    </citation>
    <scope>NUCLEOTIDE SEQUENCE [LARGE SCALE GENOMIC DNA]</scope>
    <source>
        <strain evidence="2 3">CBS 120377</strain>
    </source>
</reference>
<organism evidence="2 3">
    <name type="scientific">Mollisia scopiformis</name>
    <name type="common">Conifer needle endophyte fungus</name>
    <name type="synonym">Phialocephala scopiformis</name>
    <dbReference type="NCBI Taxonomy" id="149040"/>
    <lineage>
        <taxon>Eukaryota</taxon>
        <taxon>Fungi</taxon>
        <taxon>Dikarya</taxon>
        <taxon>Ascomycota</taxon>
        <taxon>Pezizomycotina</taxon>
        <taxon>Leotiomycetes</taxon>
        <taxon>Helotiales</taxon>
        <taxon>Mollisiaceae</taxon>
        <taxon>Mollisia</taxon>
    </lineage>
</organism>
<keyword evidence="3" id="KW-1185">Reference proteome</keyword>
<name>A0A194XKZ0_MOLSC</name>
<dbReference type="AlphaFoldDB" id="A0A194XKZ0"/>
<evidence type="ECO:0000256" key="1">
    <source>
        <dbReference type="SAM" id="Phobius"/>
    </source>
</evidence>
<dbReference type="GeneID" id="28829246"/>
<keyword evidence="1" id="KW-1133">Transmembrane helix</keyword>
<accession>A0A194XKZ0</accession>
<feature type="transmembrane region" description="Helical" evidence="1">
    <location>
        <begin position="207"/>
        <end position="230"/>
    </location>
</feature>
<protein>
    <submittedName>
        <fullName evidence="2">Uncharacterized protein</fullName>
    </submittedName>
</protein>
<proteinExistence type="predicted"/>
<dbReference type="RefSeq" id="XP_018075198.1">
    <property type="nucleotide sequence ID" value="XM_018219520.1"/>
</dbReference>